<evidence type="ECO:0000313" key="1">
    <source>
        <dbReference type="EMBL" id="PTA67178.1"/>
    </source>
</evidence>
<dbReference type="Proteomes" id="UP000240317">
    <property type="component" value="Unassembled WGS sequence"/>
</dbReference>
<evidence type="ECO:0000313" key="2">
    <source>
        <dbReference type="Proteomes" id="UP000240317"/>
    </source>
</evidence>
<name>A0A2T3W5L6_9DEIO</name>
<dbReference type="AlphaFoldDB" id="A0A2T3W5L6"/>
<keyword evidence="2" id="KW-1185">Reference proteome</keyword>
<gene>
    <name evidence="1" type="ORF">C8263_13860</name>
</gene>
<comment type="caution">
    <text evidence="1">The sequence shown here is derived from an EMBL/GenBank/DDBJ whole genome shotgun (WGS) entry which is preliminary data.</text>
</comment>
<proteinExistence type="predicted"/>
<accession>A0A2T3W5L6</accession>
<dbReference type="RefSeq" id="WP_107138736.1">
    <property type="nucleotide sequence ID" value="NZ_PYSV01000014.1"/>
</dbReference>
<dbReference type="OrthoDB" id="6656969at2"/>
<organism evidence="1 2">
    <name type="scientific">Deinococcus arcticus</name>
    <dbReference type="NCBI Taxonomy" id="2136176"/>
    <lineage>
        <taxon>Bacteria</taxon>
        <taxon>Thermotogati</taxon>
        <taxon>Deinococcota</taxon>
        <taxon>Deinococci</taxon>
        <taxon>Deinococcales</taxon>
        <taxon>Deinococcaceae</taxon>
        <taxon>Deinococcus</taxon>
    </lineage>
</organism>
<protein>
    <submittedName>
        <fullName evidence="1">Uncharacterized protein</fullName>
    </submittedName>
</protein>
<reference evidence="1 2" key="1">
    <citation type="submission" date="2018-03" db="EMBL/GenBank/DDBJ databases">
        <title>Draft genome of Deinococcus sp. OD32.</title>
        <authorList>
            <person name="Wang X.-P."/>
            <person name="Du Z.-J."/>
        </authorList>
    </citation>
    <scope>NUCLEOTIDE SEQUENCE [LARGE SCALE GENOMIC DNA]</scope>
    <source>
        <strain evidence="1 2">OD32</strain>
    </source>
</reference>
<dbReference type="EMBL" id="PYSV01000014">
    <property type="protein sequence ID" value="PTA67178.1"/>
    <property type="molecule type" value="Genomic_DNA"/>
</dbReference>
<sequence length="196" mass="22835">MRRLTNRKKLRGGHTQLRRLARWRQRFLEPDWTELEAFGVDYVKLWLDPWSRYPRRNPPAWLRREMLTGLLDIHTAWARAAAGRADVGYLALWVSWPHFIDSQVVMASPERAQMYRTMFTPAKPRPLPPQLLAQEPRLSDLHWATGLDEFFLTGEEVAAGLSVLRRPYRVADPGPLHSLYAFQRGHVWVGQKGEDA</sequence>